<sequence length="90" mass="10083">MQADRTQVLRLLKTARGQIDGIMRMVEEDRYCIDISTQLMATESLLARVNADVLKAHVEHCVRTAAESGTDAEKDAKLEEIAQIIDKLAR</sequence>
<dbReference type="GO" id="GO:0045892">
    <property type="term" value="P:negative regulation of DNA-templated transcription"/>
    <property type="evidence" value="ECO:0007669"/>
    <property type="project" value="UniProtKB-ARBA"/>
</dbReference>
<evidence type="ECO:0000256" key="1">
    <source>
        <dbReference type="ARBA" id="ARBA00005428"/>
    </source>
</evidence>
<dbReference type="Proteomes" id="UP000195781">
    <property type="component" value="Unassembled WGS sequence"/>
</dbReference>
<dbReference type="OrthoDB" id="9811244at2"/>
<dbReference type="EMBL" id="NFIE01000008">
    <property type="protein sequence ID" value="OUN88851.1"/>
    <property type="molecule type" value="Genomic_DNA"/>
</dbReference>
<dbReference type="InterPro" id="IPR003735">
    <property type="entry name" value="Metal_Tscrpt_repr"/>
</dbReference>
<evidence type="ECO:0000256" key="2">
    <source>
        <dbReference type="ARBA" id="ARBA00023008"/>
    </source>
</evidence>
<keyword evidence="2" id="KW-0186">Copper</keyword>
<dbReference type="GO" id="GO:0046872">
    <property type="term" value="F:metal ion binding"/>
    <property type="evidence" value="ECO:0007669"/>
    <property type="project" value="InterPro"/>
</dbReference>
<comment type="similarity">
    <text evidence="1">Belongs to the CsoR family.</text>
</comment>
<gene>
    <name evidence="3" type="ORF">B5G02_04610</name>
</gene>
<dbReference type="GO" id="GO:0003677">
    <property type="term" value="F:DNA binding"/>
    <property type="evidence" value="ECO:0007669"/>
    <property type="project" value="InterPro"/>
</dbReference>
<organism evidence="3 4">
    <name type="scientific">[Collinsella] massiliensis</name>
    <dbReference type="NCBI Taxonomy" id="1232426"/>
    <lineage>
        <taxon>Bacteria</taxon>
        <taxon>Bacillati</taxon>
        <taxon>Actinomycetota</taxon>
        <taxon>Coriobacteriia</taxon>
        <taxon>Coriobacteriales</taxon>
        <taxon>Coriobacteriaceae</taxon>
        <taxon>Enorma</taxon>
    </lineage>
</organism>
<accession>A0A1Y3XUQ1</accession>
<dbReference type="Gene3D" id="1.20.58.1000">
    <property type="entry name" value="Metal-sensitive repressor, helix protomer"/>
    <property type="match status" value="1"/>
</dbReference>
<dbReference type="Pfam" id="PF02583">
    <property type="entry name" value="Trns_repr_metal"/>
    <property type="match status" value="1"/>
</dbReference>
<dbReference type="InterPro" id="IPR038390">
    <property type="entry name" value="Metal_Tscrpt_repr_sf"/>
</dbReference>
<name>A0A1Y3XUQ1_9ACTN</name>
<dbReference type="PANTHER" id="PTHR33677">
    <property type="entry name" value="TRANSCRIPTIONAL REPRESSOR FRMR-RELATED"/>
    <property type="match status" value="1"/>
</dbReference>
<protein>
    <submittedName>
        <fullName evidence="3">CsoR family transcriptional regulator</fullName>
    </submittedName>
</protein>
<proteinExistence type="inferred from homology"/>
<evidence type="ECO:0000313" key="4">
    <source>
        <dbReference type="Proteomes" id="UP000195781"/>
    </source>
</evidence>
<dbReference type="RefSeq" id="WP_019239526.1">
    <property type="nucleotide sequence ID" value="NZ_CABKRW010000058.1"/>
</dbReference>
<reference evidence="4" key="1">
    <citation type="submission" date="2017-04" db="EMBL/GenBank/DDBJ databases">
        <title>Function of individual gut microbiota members based on whole genome sequencing of pure cultures obtained from chicken caecum.</title>
        <authorList>
            <person name="Medvecky M."/>
            <person name="Cejkova D."/>
            <person name="Polansky O."/>
            <person name="Karasova D."/>
            <person name="Kubasova T."/>
            <person name="Cizek A."/>
            <person name="Rychlik I."/>
        </authorList>
    </citation>
    <scope>NUCLEOTIDE SEQUENCE [LARGE SCALE GENOMIC DNA]</scope>
    <source>
        <strain evidence="4">An5</strain>
    </source>
</reference>
<evidence type="ECO:0000313" key="3">
    <source>
        <dbReference type="EMBL" id="OUN88851.1"/>
    </source>
</evidence>
<dbReference type="AlphaFoldDB" id="A0A1Y3XUQ1"/>
<dbReference type="CDD" id="cd10159">
    <property type="entry name" value="CsoR-like_DUF156_2"/>
    <property type="match status" value="1"/>
</dbReference>
<comment type="caution">
    <text evidence="3">The sequence shown here is derived from an EMBL/GenBank/DDBJ whole genome shotgun (WGS) entry which is preliminary data.</text>
</comment>
<keyword evidence="4" id="KW-1185">Reference proteome</keyword>